<protein>
    <submittedName>
        <fullName evidence="2">SAM-dependent methyltransferase</fullName>
    </submittedName>
</protein>
<dbReference type="Gene3D" id="3.40.50.150">
    <property type="entry name" value="Vaccinia Virus protein VP39"/>
    <property type="match status" value="1"/>
</dbReference>
<gene>
    <name evidence="2" type="ORF">DDV96_03300</name>
</gene>
<keyword evidence="2" id="KW-0489">Methyltransferase</keyword>
<dbReference type="GO" id="GO:0032259">
    <property type="term" value="P:methylation"/>
    <property type="evidence" value="ECO:0007669"/>
    <property type="project" value="UniProtKB-KW"/>
</dbReference>
<organism evidence="2 3">
    <name type="scientific">Marixanthomonas spongiae</name>
    <dbReference type="NCBI Taxonomy" id="2174845"/>
    <lineage>
        <taxon>Bacteria</taxon>
        <taxon>Pseudomonadati</taxon>
        <taxon>Bacteroidota</taxon>
        <taxon>Flavobacteriia</taxon>
        <taxon>Flavobacteriales</taxon>
        <taxon>Flavobacteriaceae</taxon>
        <taxon>Marixanthomonas</taxon>
    </lineage>
</organism>
<dbReference type="RefSeq" id="WP_116693321.1">
    <property type="nucleotide sequence ID" value="NZ_QEHR01000002.1"/>
</dbReference>
<dbReference type="SUPFAM" id="SSF53335">
    <property type="entry name" value="S-adenosyl-L-methionine-dependent methyltransferases"/>
    <property type="match status" value="1"/>
</dbReference>
<keyword evidence="3" id="KW-1185">Reference proteome</keyword>
<comment type="caution">
    <text evidence="2">The sequence shown here is derived from an EMBL/GenBank/DDBJ whole genome shotgun (WGS) entry which is preliminary data.</text>
</comment>
<proteinExistence type="predicted"/>
<dbReference type="GO" id="GO:0008757">
    <property type="term" value="F:S-adenosylmethionine-dependent methyltransferase activity"/>
    <property type="evidence" value="ECO:0007669"/>
    <property type="project" value="InterPro"/>
</dbReference>
<dbReference type="OrthoDB" id="1143568at2"/>
<sequence length="243" mass="27332">MTDIIGSALLDYYHGNHTEDIVTETNITEEDVMPLPYLFRSYAEMPPIEQKALDLSYGKVLDVGCGAGSHSLYLKEKGLDVTAIDTSRGAVEVCKLRGLNQVAHIDLLQLKHKKFDTILLLMNGTGIFQKLEFVSTYLQKLKTLLAPKGQVLIDSSDIQYMFSSASLSGSDIVEDAHVLHPKDGYYGELEFTMTYKGKKSDPFYWVYLDATTFKKECRKNGFDFQIAHKGSHHDYLAKLTTDN</sequence>
<dbReference type="EMBL" id="QEHR01000002">
    <property type="protein sequence ID" value="PVW16304.1"/>
    <property type="molecule type" value="Genomic_DNA"/>
</dbReference>
<reference evidence="2 3" key="1">
    <citation type="submission" date="2018-04" db="EMBL/GenBank/DDBJ databases">
        <title>Marixanthomonas spongiae HN-E44 sp. nov., isolated from a marine sponge.</title>
        <authorList>
            <person name="Luo L."/>
            <person name="Zhuang L."/>
        </authorList>
    </citation>
    <scope>NUCLEOTIDE SEQUENCE [LARGE SCALE GENOMIC DNA]</scope>
    <source>
        <strain evidence="2 3">HN-E44</strain>
    </source>
</reference>
<dbReference type="Proteomes" id="UP000245962">
    <property type="component" value="Unassembled WGS sequence"/>
</dbReference>
<dbReference type="AlphaFoldDB" id="A0A2U0I5F7"/>
<dbReference type="InterPro" id="IPR013216">
    <property type="entry name" value="Methyltransf_11"/>
</dbReference>
<accession>A0A2U0I5F7</accession>
<keyword evidence="2" id="KW-0808">Transferase</keyword>
<dbReference type="Pfam" id="PF08241">
    <property type="entry name" value="Methyltransf_11"/>
    <property type="match status" value="1"/>
</dbReference>
<name>A0A2U0I5F7_9FLAO</name>
<evidence type="ECO:0000313" key="3">
    <source>
        <dbReference type="Proteomes" id="UP000245962"/>
    </source>
</evidence>
<feature type="domain" description="Methyltransferase type 11" evidence="1">
    <location>
        <begin position="61"/>
        <end position="153"/>
    </location>
</feature>
<evidence type="ECO:0000313" key="2">
    <source>
        <dbReference type="EMBL" id="PVW16304.1"/>
    </source>
</evidence>
<dbReference type="InterPro" id="IPR029063">
    <property type="entry name" value="SAM-dependent_MTases_sf"/>
</dbReference>
<dbReference type="CDD" id="cd02440">
    <property type="entry name" value="AdoMet_MTases"/>
    <property type="match status" value="1"/>
</dbReference>
<evidence type="ECO:0000259" key="1">
    <source>
        <dbReference type="Pfam" id="PF08241"/>
    </source>
</evidence>